<dbReference type="AlphaFoldDB" id="A0AAV2KGK2"/>
<feature type="compositionally biased region" description="Low complexity" evidence="1">
    <location>
        <begin position="78"/>
        <end position="89"/>
    </location>
</feature>
<evidence type="ECO:0000313" key="3">
    <source>
        <dbReference type="Proteomes" id="UP001497482"/>
    </source>
</evidence>
<gene>
    <name evidence="2" type="ORF">KC01_LOCUS17045</name>
</gene>
<feature type="region of interest" description="Disordered" evidence="1">
    <location>
        <begin position="41"/>
        <end position="130"/>
    </location>
</feature>
<accession>A0AAV2KGK2</accession>
<protein>
    <submittedName>
        <fullName evidence="2">Uncharacterized protein</fullName>
    </submittedName>
</protein>
<proteinExistence type="predicted"/>
<evidence type="ECO:0000313" key="2">
    <source>
        <dbReference type="EMBL" id="CAL1587074.1"/>
    </source>
</evidence>
<dbReference type="EMBL" id="OZ035839">
    <property type="protein sequence ID" value="CAL1587074.1"/>
    <property type="molecule type" value="Genomic_DNA"/>
</dbReference>
<feature type="compositionally biased region" description="Polar residues" evidence="1">
    <location>
        <begin position="91"/>
        <end position="100"/>
    </location>
</feature>
<evidence type="ECO:0000256" key="1">
    <source>
        <dbReference type="SAM" id="MobiDB-lite"/>
    </source>
</evidence>
<keyword evidence="3" id="KW-1185">Reference proteome</keyword>
<reference evidence="2 3" key="1">
    <citation type="submission" date="2024-04" db="EMBL/GenBank/DDBJ databases">
        <authorList>
            <person name="Waldvogel A.-M."/>
            <person name="Schoenle A."/>
        </authorList>
    </citation>
    <scope>NUCLEOTIDE SEQUENCE [LARGE SCALE GENOMIC DNA]</scope>
</reference>
<name>A0AAV2KGK2_KNICA</name>
<organism evidence="2 3">
    <name type="scientific">Knipowitschia caucasica</name>
    <name type="common">Caucasian dwarf goby</name>
    <name type="synonym">Pomatoschistus caucasicus</name>
    <dbReference type="NCBI Taxonomy" id="637954"/>
    <lineage>
        <taxon>Eukaryota</taxon>
        <taxon>Metazoa</taxon>
        <taxon>Chordata</taxon>
        <taxon>Craniata</taxon>
        <taxon>Vertebrata</taxon>
        <taxon>Euteleostomi</taxon>
        <taxon>Actinopterygii</taxon>
        <taxon>Neopterygii</taxon>
        <taxon>Teleostei</taxon>
        <taxon>Neoteleostei</taxon>
        <taxon>Acanthomorphata</taxon>
        <taxon>Gobiaria</taxon>
        <taxon>Gobiiformes</taxon>
        <taxon>Gobioidei</taxon>
        <taxon>Gobiidae</taxon>
        <taxon>Gobiinae</taxon>
        <taxon>Knipowitschia</taxon>
    </lineage>
</organism>
<sequence>MPSQGPLSGGHLSPLLPSSPSTSPLLCFSFSALCNLGAPWGVCSDPPQPPTLQKNPGACVAGGGSCVSTQRDTEARAGGDPGAARAPGGSLRSSGSTRPNGSRGDAPRRPGPDRVQTASRPGDQETCARD</sequence>
<dbReference type="Proteomes" id="UP001497482">
    <property type="component" value="Chromosome 17"/>
</dbReference>